<keyword evidence="2" id="KW-1185">Reference proteome</keyword>
<dbReference type="AlphaFoldDB" id="A0A8S1L4J0"/>
<evidence type="ECO:0000313" key="2">
    <source>
        <dbReference type="Proteomes" id="UP000692954"/>
    </source>
</evidence>
<name>A0A8S1L4J0_9CILI</name>
<evidence type="ECO:0000313" key="1">
    <source>
        <dbReference type="EMBL" id="CAD8062990.1"/>
    </source>
</evidence>
<accession>A0A8S1L4J0</accession>
<gene>
    <name evidence="1" type="ORF">PSON_ATCC_30995.1.T0170181</name>
</gene>
<protein>
    <submittedName>
        <fullName evidence="1">Uncharacterized protein</fullName>
    </submittedName>
</protein>
<sequence length="136" mass="16197">MLPQHASHNVMVQLMICLKEQPALMMVKLKLQFIEEFIQMIYKELLNLVMKKKIIFSVKIIELRQDIIHKLLFFDQQQNSSFASKVQLFLDFQPIKIFAIYSQDQFAQNLYFDLFNSILSSIKFSNPNGNTFFKFY</sequence>
<proteinExistence type="predicted"/>
<reference evidence="1" key="1">
    <citation type="submission" date="2021-01" db="EMBL/GenBank/DDBJ databases">
        <authorList>
            <consortium name="Genoscope - CEA"/>
            <person name="William W."/>
        </authorList>
    </citation>
    <scope>NUCLEOTIDE SEQUENCE</scope>
</reference>
<dbReference type="EMBL" id="CAJJDN010000017">
    <property type="protein sequence ID" value="CAD8062990.1"/>
    <property type="molecule type" value="Genomic_DNA"/>
</dbReference>
<comment type="caution">
    <text evidence="1">The sequence shown here is derived from an EMBL/GenBank/DDBJ whole genome shotgun (WGS) entry which is preliminary data.</text>
</comment>
<organism evidence="1 2">
    <name type="scientific">Paramecium sonneborni</name>
    <dbReference type="NCBI Taxonomy" id="65129"/>
    <lineage>
        <taxon>Eukaryota</taxon>
        <taxon>Sar</taxon>
        <taxon>Alveolata</taxon>
        <taxon>Ciliophora</taxon>
        <taxon>Intramacronucleata</taxon>
        <taxon>Oligohymenophorea</taxon>
        <taxon>Peniculida</taxon>
        <taxon>Parameciidae</taxon>
        <taxon>Paramecium</taxon>
    </lineage>
</organism>
<dbReference type="Proteomes" id="UP000692954">
    <property type="component" value="Unassembled WGS sequence"/>
</dbReference>